<dbReference type="Gene3D" id="1.25.40.10">
    <property type="entry name" value="Tetratricopeptide repeat domain"/>
    <property type="match status" value="2"/>
</dbReference>
<protein>
    <recommendedName>
        <fullName evidence="5">MalT-like TPR region domain-containing protein</fullName>
    </recommendedName>
</protein>
<dbReference type="InterPro" id="IPR011990">
    <property type="entry name" value="TPR-like_helical_dom_sf"/>
</dbReference>
<sequence length="640" mass="74650">MDYNEILDKLFQKSNFREGIELIKKLELDSSVSQTIQTRIQVKKIKFLEKLEKYSEALILAENLLNLPTTASNPKLRAQILIERAKVLFSTGDMTNCLITIKMAELNLISYRNDRDPESNELMAMLILLRGGYNWHHGELKNALYYFKLNLELQEEIQNPLDLAHAYNNVGVLYNATGDLTSALKYLKTAYQKYDQIGSTRGLSKTGNNIGAILIQLGKLDEALYYMKKSLDTDIIESYIDGIRVASHNIGEVYWHKGEFQMALAYLKQSLDLCSKIKDNFHITETLIPLIAVSLELNYITKAEAYLTQIKEIEKQSENAIIHQRFLLANSLILIQKNDKVHLEQAETYLKEIVQDKIRYHDISMMAVIHLCRIQIKQMERTNDLSIMNDLNENLEFIINNCLESHSHSLLIQSYLIKARLSMINLNFADSQKLFLEAKNKAHTYGLNRLEHEICLEYDRFLLNSAFWKWNSHVEIEHYKKSQINQIKLQLESFFAPKNTQINDLNKEDPYALIFLNKKGNILLTKEFNPEWKENSLAFDIFKLNLNTKLQQFLFDSIDLAKYEEFNLIFREFKEVIICYVFKGSSFIASRKMDSLITKLNEKQIFISKLSKASSENKQIYMAREQFFSQWLQRFITTST</sequence>
<dbReference type="InterPro" id="IPR041617">
    <property type="entry name" value="TPR_MalT"/>
</dbReference>
<dbReference type="SMART" id="SM00028">
    <property type="entry name" value="TPR"/>
    <property type="match status" value="4"/>
</dbReference>
<evidence type="ECO:0000256" key="4">
    <source>
        <dbReference type="ARBA" id="ARBA00022803"/>
    </source>
</evidence>
<dbReference type="PANTHER" id="PTHR46630:SF1">
    <property type="entry name" value="TETRATRICOPEPTIDE REPEAT PROTEIN 29"/>
    <property type="match status" value="1"/>
</dbReference>
<reference evidence="6" key="1">
    <citation type="submission" date="2022-09" db="EMBL/GenBank/DDBJ databases">
        <title>Actin cytoskeleton and complex cell architecture in an #Asgard archaeon.</title>
        <authorList>
            <person name="Ponce Toledo R.I."/>
            <person name="Schleper C."/>
            <person name="Rodrigues Oliveira T."/>
            <person name="Wollweber F."/>
            <person name="Xu J."/>
            <person name="Rittmann S."/>
            <person name="Klingl A."/>
            <person name="Pilhofer M."/>
        </authorList>
    </citation>
    <scope>NUCLEOTIDE SEQUENCE</scope>
    <source>
        <strain evidence="6">B-35</strain>
    </source>
</reference>
<accession>A0ABY6HQV6</accession>
<dbReference type="Proteomes" id="UP001208689">
    <property type="component" value="Chromosome"/>
</dbReference>
<evidence type="ECO:0000256" key="2">
    <source>
        <dbReference type="ARBA" id="ARBA00022490"/>
    </source>
</evidence>
<comment type="subcellular location">
    <subcellularLocation>
        <location evidence="1">Cytoplasm</location>
    </subcellularLocation>
</comment>
<name>A0ABY6HQV6_9ARCH</name>
<dbReference type="PANTHER" id="PTHR46630">
    <property type="entry name" value="TETRATRICOPEPTIDE REPEAT PROTEIN 29"/>
    <property type="match status" value="1"/>
</dbReference>
<evidence type="ECO:0000313" key="6">
    <source>
        <dbReference type="EMBL" id="UYP44959.1"/>
    </source>
</evidence>
<dbReference type="SUPFAM" id="SSF48452">
    <property type="entry name" value="TPR-like"/>
    <property type="match status" value="1"/>
</dbReference>
<feature type="domain" description="MalT-like TPR region" evidence="5">
    <location>
        <begin position="166"/>
        <end position="396"/>
    </location>
</feature>
<keyword evidence="2" id="KW-0963">Cytoplasm</keyword>
<gene>
    <name evidence="6" type="ORF">NEF87_001244</name>
</gene>
<organism evidence="6 7">
    <name type="scientific">Candidatus Lokiarchaeum ossiferum</name>
    <dbReference type="NCBI Taxonomy" id="2951803"/>
    <lineage>
        <taxon>Archaea</taxon>
        <taxon>Promethearchaeati</taxon>
        <taxon>Promethearchaeota</taxon>
        <taxon>Promethearchaeia</taxon>
        <taxon>Promethearchaeales</taxon>
        <taxon>Promethearchaeaceae</taxon>
        <taxon>Candidatus Lokiarchaeum</taxon>
    </lineage>
</organism>
<evidence type="ECO:0000256" key="3">
    <source>
        <dbReference type="ARBA" id="ARBA00022737"/>
    </source>
</evidence>
<evidence type="ECO:0000313" key="7">
    <source>
        <dbReference type="Proteomes" id="UP001208689"/>
    </source>
</evidence>
<keyword evidence="7" id="KW-1185">Reference proteome</keyword>
<dbReference type="InterPro" id="IPR051476">
    <property type="entry name" value="Bac_ResReg_Asp_Phosphatase"/>
</dbReference>
<keyword evidence="3" id="KW-0677">Repeat</keyword>
<proteinExistence type="predicted"/>
<dbReference type="InterPro" id="IPR019734">
    <property type="entry name" value="TPR_rpt"/>
</dbReference>
<keyword evidence="4" id="KW-0802">TPR repeat</keyword>
<evidence type="ECO:0000256" key="1">
    <source>
        <dbReference type="ARBA" id="ARBA00004496"/>
    </source>
</evidence>
<evidence type="ECO:0000259" key="5">
    <source>
        <dbReference type="Pfam" id="PF17874"/>
    </source>
</evidence>
<dbReference type="EMBL" id="CP104013">
    <property type="protein sequence ID" value="UYP44959.1"/>
    <property type="molecule type" value="Genomic_DNA"/>
</dbReference>
<dbReference type="Pfam" id="PF17874">
    <property type="entry name" value="TPR_MalT"/>
    <property type="match status" value="1"/>
</dbReference>